<dbReference type="GO" id="GO:0004499">
    <property type="term" value="F:N,N-dimethylaniline monooxygenase activity"/>
    <property type="evidence" value="ECO:0007669"/>
    <property type="project" value="InterPro"/>
</dbReference>
<dbReference type="EMBL" id="WLYK01000002">
    <property type="protein sequence ID" value="MTD14185.1"/>
    <property type="molecule type" value="Genomic_DNA"/>
</dbReference>
<dbReference type="Proteomes" id="UP000460221">
    <property type="component" value="Unassembled WGS sequence"/>
</dbReference>
<evidence type="ECO:0000256" key="1">
    <source>
        <dbReference type="ARBA" id="ARBA00010139"/>
    </source>
</evidence>
<dbReference type="PANTHER" id="PTHR42877">
    <property type="entry name" value="L-ORNITHINE N(5)-MONOOXYGENASE-RELATED"/>
    <property type="match status" value="1"/>
</dbReference>
<dbReference type="GO" id="GO:0050661">
    <property type="term" value="F:NADP binding"/>
    <property type="evidence" value="ECO:0007669"/>
    <property type="project" value="InterPro"/>
</dbReference>
<dbReference type="AlphaFoldDB" id="A0A7K1FJ73"/>
<dbReference type="SUPFAM" id="SSF51905">
    <property type="entry name" value="FAD/NAD(P)-binding domain"/>
    <property type="match status" value="2"/>
</dbReference>
<comment type="similarity">
    <text evidence="1">Belongs to the FAD-binding monooxygenase family.</text>
</comment>
<evidence type="ECO:0000256" key="4">
    <source>
        <dbReference type="ARBA" id="ARBA00023002"/>
    </source>
</evidence>
<keyword evidence="2" id="KW-0285">Flavoprotein</keyword>
<reference evidence="5 6" key="1">
    <citation type="submission" date="2019-11" db="EMBL/GenBank/DDBJ databases">
        <authorList>
            <person name="Jiang L.-Q."/>
        </authorList>
    </citation>
    <scope>NUCLEOTIDE SEQUENCE [LARGE SCALE GENOMIC DNA]</scope>
    <source>
        <strain evidence="5 6">YIM 132087</strain>
    </source>
</reference>
<evidence type="ECO:0000256" key="2">
    <source>
        <dbReference type="ARBA" id="ARBA00022630"/>
    </source>
</evidence>
<dbReference type="InterPro" id="IPR036188">
    <property type="entry name" value="FAD/NAD-bd_sf"/>
</dbReference>
<dbReference type="Pfam" id="PF00743">
    <property type="entry name" value="FMO-like"/>
    <property type="match status" value="1"/>
</dbReference>
<protein>
    <submittedName>
        <fullName evidence="5">NAD(P)-binding protein</fullName>
    </submittedName>
</protein>
<name>A0A7K1FJ73_9ACTN</name>
<sequence length="651" mass="72364">MIPPDTDLDRDRLVEAIGAAHLPVLVPLLYQLTGDERWLGEAYRPAKIRGFDLQVDGGFSDDVQAEIRQAVVDAVAAWHAGRPAAVPRPTDDVLTTLMSTSLGERVPASVAPIVAEQSGFAPYVPQDVSGLLAASGRDFSVVIVGAGVSGLLAAINCARAGIPFTVLEKNSEVGGTWWENRYPGVRVDIPSDLYSVSYAPGPWSEMFARQPEIARYFTDLADSFGIREHIRFGVEARRAIWDQEAGTWKVVVAGADGREQEVTGTALVTAVGLHNRPKIPDLPGRDEFRGRVVHSAQWPDDLDLRGRKVAVLGSGATAMQLVCAIADETAQLTVLQRTPQWVSPHPDYFSATGPHHQWLFDHVPFYRSWYRFRLFWVYSERLYGLQAVDPEWSDDGRSVNALNQYFRSALTSYLTAQLRGRGDLIEATLPDFPVMGKRLLLDNGWFSTIRRDDVELLRTGIAELTATEVVTTDGDRREIDTLVLCTGFAQQRFLFPMELTGRDGHSLREEWHDDDGRAYLGITSPGFPNLFHLFGPNTNPPGGSFITVAEAQARYISELLVTMVRDDLASVECREEPFRAYNLALDEANTKMVYGIDGVQNYYRNAAGRVVTNSPWPVPEYWRMTHRPDLADFDVAPVLTPSARRPPEPVR</sequence>
<evidence type="ECO:0000256" key="3">
    <source>
        <dbReference type="ARBA" id="ARBA00022827"/>
    </source>
</evidence>
<proteinExistence type="inferred from homology"/>
<keyword evidence="3" id="KW-0274">FAD</keyword>
<dbReference type="Gene3D" id="3.50.50.60">
    <property type="entry name" value="FAD/NAD(P)-binding domain"/>
    <property type="match status" value="2"/>
</dbReference>
<dbReference type="GO" id="GO:0050660">
    <property type="term" value="F:flavin adenine dinucleotide binding"/>
    <property type="evidence" value="ECO:0007669"/>
    <property type="project" value="InterPro"/>
</dbReference>
<dbReference type="InterPro" id="IPR051209">
    <property type="entry name" value="FAD-bind_Monooxygenase_sf"/>
</dbReference>
<comment type="caution">
    <text evidence="5">The sequence shown here is derived from an EMBL/GenBank/DDBJ whole genome shotgun (WGS) entry which is preliminary data.</text>
</comment>
<accession>A0A7K1FJ73</accession>
<dbReference type="PRINTS" id="PR00411">
    <property type="entry name" value="PNDRDTASEI"/>
</dbReference>
<evidence type="ECO:0000313" key="5">
    <source>
        <dbReference type="EMBL" id="MTD14185.1"/>
    </source>
</evidence>
<keyword evidence="6" id="KW-1185">Reference proteome</keyword>
<keyword evidence="4" id="KW-0560">Oxidoreductase</keyword>
<evidence type="ECO:0000313" key="6">
    <source>
        <dbReference type="Proteomes" id="UP000460221"/>
    </source>
</evidence>
<dbReference type="PANTHER" id="PTHR42877:SF4">
    <property type="entry name" value="FAD_NAD(P)-BINDING DOMAIN-CONTAINING PROTEIN-RELATED"/>
    <property type="match status" value="1"/>
</dbReference>
<dbReference type="InterPro" id="IPR020946">
    <property type="entry name" value="Flavin_mOase-like"/>
</dbReference>
<dbReference type="RefSeq" id="WP_154768193.1">
    <property type="nucleotide sequence ID" value="NZ_WLYK01000002.1"/>
</dbReference>
<organism evidence="5 6">
    <name type="scientific">Nakamurella alba</name>
    <dbReference type="NCBI Taxonomy" id="2665158"/>
    <lineage>
        <taxon>Bacteria</taxon>
        <taxon>Bacillati</taxon>
        <taxon>Actinomycetota</taxon>
        <taxon>Actinomycetes</taxon>
        <taxon>Nakamurellales</taxon>
        <taxon>Nakamurellaceae</taxon>
        <taxon>Nakamurella</taxon>
    </lineage>
</organism>
<dbReference type="PRINTS" id="PR00368">
    <property type="entry name" value="FADPNR"/>
</dbReference>
<gene>
    <name evidence="5" type="ORF">GIS00_09530</name>
</gene>